<proteinExistence type="inferred from homology"/>
<evidence type="ECO:0008006" key="4">
    <source>
        <dbReference type="Google" id="ProtNLM"/>
    </source>
</evidence>
<dbReference type="SUPFAM" id="SSF53474">
    <property type="entry name" value="alpha/beta-Hydrolases"/>
    <property type="match status" value="1"/>
</dbReference>
<dbReference type="EMBL" id="JBJKFK010000128">
    <property type="protein sequence ID" value="KAL3319522.1"/>
    <property type="molecule type" value="Genomic_DNA"/>
</dbReference>
<dbReference type="PANTHER" id="PTHR11802">
    <property type="entry name" value="SERINE PROTEASE FAMILY S10 SERINE CARBOXYPEPTIDASE"/>
    <property type="match status" value="1"/>
</dbReference>
<dbReference type="Proteomes" id="UP001626550">
    <property type="component" value="Unassembled WGS sequence"/>
</dbReference>
<organism evidence="2 3">
    <name type="scientific">Cichlidogyrus casuarinus</name>
    <dbReference type="NCBI Taxonomy" id="1844966"/>
    <lineage>
        <taxon>Eukaryota</taxon>
        <taxon>Metazoa</taxon>
        <taxon>Spiralia</taxon>
        <taxon>Lophotrochozoa</taxon>
        <taxon>Platyhelminthes</taxon>
        <taxon>Monogenea</taxon>
        <taxon>Monopisthocotylea</taxon>
        <taxon>Dactylogyridea</taxon>
        <taxon>Ancyrocephalidae</taxon>
        <taxon>Cichlidogyrus</taxon>
    </lineage>
</organism>
<dbReference type="PANTHER" id="PTHR11802:SF502">
    <property type="entry name" value="LYSOSOMAL PROTECTIVE PROTEIN"/>
    <property type="match status" value="1"/>
</dbReference>
<reference evidence="2 3" key="1">
    <citation type="submission" date="2024-11" db="EMBL/GenBank/DDBJ databases">
        <title>Adaptive evolution of stress response genes in parasites aligns with host niche diversity.</title>
        <authorList>
            <person name="Hahn C."/>
            <person name="Resl P."/>
        </authorList>
    </citation>
    <scope>NUCLEOTIDE SEQUENCE [LARGE SCALE GENOMIC DNA]</scope>
    <source>
        <strain evidence="2">EGGRZ-B1_66</strain>
        <tissue evidence="2">Body</tissue>
    </source>
</reference>
<dbReference type="InterPro" id="IPR001563">
    <property type="entry name" value="Peptidase_S10"/>
</dbReference>
<dbReference type="InterPro" id="IPR029058">
    <property type="entry name" value="AB_hydrolase_fold"/>
</dbReference>
<evidence type="ECO:0000313" key="3">
    <source>
        <dbReference type="Proteomes" id="UP001626550"/>
    </source>
</evidence>
<dbReference type="AlphaFoldDB" id="A0ABD2QK24"/>
<dbReference type="InterPro" id="IPR033124">
    <property type="entry name" value="Ser_caboxypep_his_AS"/>
</dbReference>
<dbReference type="Gene3D" id="3.40.50.12670">
    <property type="match status" value="1"/>
</dbReference>
<dbReference type="FunFam" id="3.40.50.12670:FF:000002">
    <property type="entry name" value="Carboxypeptidase"/>
    <property type="match status" value="1"/>
</dbReference>
<evidence type="ECO:0000313" key="2">
    <source>
        <dbReference type="EMBL" id="KAL3319522.1"/>
    </source>
</evidence>
<accession>A0ABD2QK24</accession>
<keyword evidence="3" id="KW-1185">Reference proteome</keyword>
<dbReference type="Pfam" id="PF00450">
    <property type="entry name" value="Peptidase_S10"/>
    <property type="match status" value="1"/>
</dbReference>
<comment type="caution">
    <text evidence="2">The sequence shown here is derived from an EMBL/GenBank/DDBJ whole genome shotgun (WGS) entry which is preliminary data.</text>
</comment>
<comment type="similarity">
    <text evidence="1">Belongs to the peptidase S10 family.</text>
</comment>
<protein>
    <recommendedName>
        <fullName evidence="4">Serine carboxypeptidase</fullName>
    </recommendedName>
</protein>
<gene>
    <name evidence="2" type="ORF">Ciccas_001798</name>
</gene>
<evidence type="ECO:0000256" key="1">
    <source>
        <dbReference type="ARBA" id="ARBA00009431"/>
    </source>
</evidence>
<sequence>MAIPCVDDHLMTSYLNDPAVKKALHIRAESPERWEVCSDEVNKDYIRTYQDLTAEYSALVSAEKRVLLYNGDVDMACNFMGDEWFVDSLGFKLTEKRRSWLYLEQDGSKQIGGYVKRFVDMEKPQNTSLTFVTIRGSGHMAPTDKPLSTYRMYQSFILNTDL</sequence>
<dbReference type="PROSITE" id="PS00560">
    <property type="entry name" value="CARBOXYPEPT_SER_HIS"/>
    <property type="match status" value="1"/>
</dbReference>
<name>A0ABD2QK24_9PLAT</name>